<gene>
    <name evidence="2" type="ORF">A7K69_17950</name>
</gene>
<feature type="domain" description="Helix-turn-helix" evidence="1">
    <location>
        <begin position="20"/>
        <end position="64"/>
    </location>
</feature>
<keyword evidence="2" id="KW-0238">DNA-binding</keyword>
<dbReference type="Proteomes" id="UP000078290">
    <property type="component" value="Unassembled WGS sequence"/>
</dbReference>
<dbReference type="EMBL" id="LXMA01000008">
    <property type="protein sequence ID" value="OAT73769.1"/>
    <property type="molecule type" value="Genomic_DNA"/>
</dbReference>
<evidence type="ECO:0000259" key="1">
    <source>
        <dbReference type="Pfam" id="PF12728"/>
    </source>
</evidence>
<proteinExistence type="predicted"/>
<organism evidence="2 3">
    <name type="scientific">Parageobacillus thermoglucosidasius</name>
    <name type="common">Geobacillus thermoglucosidasius</name>
    <dbReference type="NCBI Taxonomy" id="1426"/>
    <lineage>
        <taxon>Bacteria</taxon>
        <taxon>Bacillati</taxon>
        <taxon>Bacillota</taxon>
        <taxon>Bacilli</taxon>
        <taxon>Bacillales</taxon>
        <taxon>Anoxybacillaceae</taxon>
        <taxon>Parageobacillus</taxon>
    </lineage>
</organism>
<evidence type="ECO:0000313" key="3">
    <source>
        <dbReference type="Proteomes" id="UP000078290"/>
    </source>
</evidence>
<name>A0A1B7KUL0_PARTM</name>
<reference evidence="3" key="1">
    <citation type="submission" date="2016-05" db="EMBL/GenBank/DDBJ databases">
        <authorList>
            <person name="Wang W."/>
            <person name="Zhu L."/>
        </authorList>
    </citation>
    <scope>NUCLEOTIDE SEQUENCE [LARGE SCALE GENOMIC DNA]</scope>
    <source>
        <strain evidence="3">W-2</strain>
    </source>
</reference>
<dbReference type="OrthoDB" id="2382315at2"/>
<comment type="caution">
    <text evidence="2">The sequence shown here is derived from an EMBL/GenBank/DDBJ whole genome shotgun (WGS) entry which is preliminary data.</text>
</comment>
<dbReference type="AlphaFoldDB" id="A0A1B7KUL0"/>
<dbReference type="Pfam" id="PF12728">
    <property type="entry name" value="HTH_17"/>
    <property type="match status" value="1"/>
</dbReference>
<dbReference type="InterPro" id="IPR041657">
    <property type="entry name" value="HTH_17"/>
</dbReference>
<sequence>MEYYLKNREDIVRFINDEILTSSEATEVLGITRQRLSQLVKNGQLVPLKKEGGVSLFLRSDVEKKKKELEELRKKFGPYNK</sequence>
<dbReference type="GO" id="GO:0003677">
    <property type="term" value="F:DNA binding"/>
    <property type="evidence" value="ECO:0007669"/>
    <property type="project" value="UniProtKB-KW"/>
</dbReference>
<protein>
    <submittedName>
        <fullName evidence="2">DNA-binding protein</fullName>
    </submittedName>
</protein>
<evidence type="ECO:0000313" key="2">
    <source>
        <dbReference type="EMBL" id="OAT73769.1"/>
    </source>
</evidence>
<accession>A0A1B7KUL0</accession>